<evidence type="ECO:0000256" key="3">
    <source>
        <dbReference type="ARBA" id="ARBA00022723"/>
    </source>
</evidence>
<dbReference type="InterPro" id="IPR001128">
    <property type="entry name" value="Cyt_P450"/>
</dbReference>
<dbReference type="GeneID" id="19279949"/>
<dbReference type="eggNOG" id="KOG1176">
    <property type="taxonomic scope" value="Eukaryota"/>
</dbReference>
<dbReference type="InterPro" id="IPR025110">
    <property type="entry name" value="AMP-bd_C"/>
</dbReference>
<dbReference type="PANTHER" id="PTHR43859:SF4">
    <property type="entry name" value="BUTANOATE--COA LIGASE AAE1-RELATED"/>
    <property type="match status" value="1"/>
</dbReference>
<reference evidence="11" key="1">
    <citation type="journal article" date="2015" name="BMC Genomics">
        <title>Genomic and transcriptomic analysis of the endophytic fungus Pestalotiopsis fici reveals its lifestyle and high potential for synthesis of natural products.</title>
        <authorList>
            <person name="Wang X."/>
            <person name="Zhang X."/>
            <person name="Liu L."/>
            <person name="Xiang M."/>
            <person name="Wang W."/>
            <person name="Sun X."/>
            <person name="Che Y."/>
            <person name="Guo L."/>
            <person name="Liu G."/>
            <person name="Guo L."/>
            <person name="Wang C."/>
            <person name="Yin W.B."/>
            <person name="Stadler M."/>
            <person name="Zhang X."/>
            <person name="Liu X."/>
        </authorList>
    </citation>
    <scope>NUCLEOTIDE SEQUENCE [LARGE SCALE GENOMIC DNA]</scope>
    <source>
        <strain evidence="11">W106-1 / CGMCC3.15140</strain>
    </source>
</reference>
<dbReference type="InterPro" id="IPR036396">
    <property type="entry name" value="Cyt_P450_sf"/>
</dbReference>
<dbReference type="GO" id="GO:0020037">
    <property type="term" value="F:heme binding"/>
    <property type="evidence" value="ECO:0007669"/>
    <property type="project" value="InterPro"/>
</dbReference>
<dbReference type="PANTHER" id="PTHR43859">
    <property type="entry name" value="ACYL-ACTIVATING ENZYME"/>
    <property type="match status" value="1"/>
</dbReference>
<dbReference type="PRINTS" id="PR00463">
    <property type="entry name" value="EP450I"/>
</dbReference>
<dbReference type="CDD" id="cd11059">
    <property type="entry name" value="CYP_fungal"/>
    <property type="match status" value="1"/>
</dbReference>
<dbReference type="InterPro" id="IPR042099">
    <property type="entry name" value="ANL_N_sf"/>
</dbReference>
<dbReference type="PROSITE" id="PS00086">
    <property type="entry name" value="CYTOCHROME_P450"/>
    <property type="match status" value="1"/>
</dbReference>
<evidence type="ECO:0000259" key="8">
    <source>
        <dbReference type="Pfam" id="PF00501"/>
    </source>
</evidence>
<dbReference type="GO" id="GO:0016705">
    <property type="term" value="F:oxidoreductase activity, acting on paired donors, with incorporation or reduction of molecular oxygen"/>
    <property type="evidence" value="ECO:0007669"/>
    <property type="project" value="InterPro"/>
</dbReference>
<sequence>MALSPQQIAGGRRQPVNFHPLSPTSFLKRAASISPETPAIVHVDRQGQRVQWSYQSMSDAVMGLAYYLKAKNLRRVGIFAPNTPAFLISVYGIGAAGGVNVAVNYRLSPTDVAYIFAHAEVEAIIADQEFVHLLDIFRRDHPGALVITDDDVTESNCSFNQAIEKGLQQNVLEGAKGWEGLLLHPENELDVIALAYTSGTTARPKGVEYLHRGAYLASLANAAEYGLANIQNECRYLWTLPMFHALGWCCVWAVTAVRGTHYCLRKIDYPRIWALLREERITHFCAAPTVNTLLCSSPEARTLANPVNVIVAASPPTPTLFKQLKAFNLHPTHVYGMTETYGPVTKCYPSPAWDQLSSTDKFERMARQGHELLTSLPARVIRQPNTSDDHNASLILENVRRDGTEIGEVVFTGNVCANGYYKDAEGTKRLFEGGVLHSGDLAVWHSDGAIQIVDRSKDIIISGGENISSVALESILAGHPDILEVAVVAVKDQQWGERPVAYITVKPERPVLARDIVEWAKQAPGMSRFMVPRDVIILGALPKTETGKIQKHILLLAGGYVLWKFVQISRNPLNAIPGPWYAKFTSIPGTIATLSRQQVQYYHDLHQRHGPFVRTGPNQVLVNDIDAFKTIHKIGGHFDKADYYHYFGVTEAGKPPYGLFQMTDRSDHARRRKLLGKGFTVASLRTEWEPMVSEKVAATIDGMRGDAKLFSGEVDVRKWWVLMASDVISKMMFGESFDALKTGQEDPWLEEVNCANQGAFSALMFPWLHAILKRFPVVGRAHLFHAHKALLGKGQAALDNSRDAANLDAANIFSKIRNEADKDEAQLTGLEMSVEAGSFMIAGTDTTSNTLTYLLWAVLSQPELQRTLEKEVGEIEEPLTDTTLERLALLNAVIQETLRLYGAAPGPLPRVVPSGGVELGGYHLPGGVTVATQAYTSHRDPRFFDSPETFDPTRWLTPGERANSETAKAAFAPFGAGSRVCIGKALAYMELRYGAAMFFRVFRGCHLAPSATPESMEMDNLVLIEPRGKVLKVVLPRSSI</sequence>
<dbReference type="InterPro" id="IPR000873">
    <property type="entry name" value="AMP-dep_synth/lig_dom"/>
</dbReference>
<evidence type="ECO:0000313" key="10">
    <source>
        <dbReference type="EMBL" id="ETS73331.1"/>
    </source>
</evidence>
<keyword evidence="4" id="KW-0276">Fatty acid metabolism</keyword>
<dbReference type="Pfam" id="PF00067">
    <property type="entry name" value="p450"/>
    <property type="match status" value="1"/>
</dbReference>
<dbReference type="SUPFAM" id="SSF56801">
    <property type="entry name" value="Acetyl-CoA synthetase-like"/>
    <property type="match status" value="1"/>
</dbReference>
<dbReference type="Gene3D" id="3.40.50.12780">
    <property type="entry name" value="N-terminal domain of ligase-like"/>
    <property type="match status" value="1"/>
</dbReference>
<organism evidence="10 11">
    <name type="scientific">Pestalotiopsis fici (strain W106-1 / CGMCC3.15140)</name>
    <dbReference type="NCBI Taxonomy" id="1229662"/>
    <lineage>
        <taxon>Eukaryota</taxon>
        <taxon>Fungi</taxon>
        <taxon>Dikarya</taxon>
        <taxon>Ascomycota</taxon>
        <taxon>Pezizomycotina</taxon>
        <taxon>Sordariomycetes</taxon>
        <taxon>Xylariomycetidae</taxon>
        <taxon>Amphisphaeriales</taxon>
        <taxon>Sporocadaceae</taxon>
        <taxon>Pestalotiopsis</taxon>
    </lineage>
</organism>
<keyword evidence="2" id="KW-0436">Ligase</keyword>
<keyword evidence="7" id="KW-0349">Heme</keyword>
<dbReference type="GO" id="GO:0004497">
    <property type="term" value="F:monooxygenase activity"/>
    <property type="evidence" value="ECO:0007669"/>
    <property type="project" value="InterPro"/>
</dbReference>
<dbReference type="Gene3D" id="1.10.630.10">
    <property type="entry name" value="Cytochrome P450"/>
    <property type="match status" value="1"/>
</dbReference>
<proteinExistence type="inferred from homology"/>
<evidence type="ECO:0000256" key="1">
    <source>
        <dbReference type="ARBA" id="ARBA00006432"/>
    </source>
</evidence>
<dbReference type="OrthoDB" id="1470350at2759"/>
<dbReference type="AlphaFoldDB" id="W3WKJ2"/>
<dbReference type="Proteomes" id="UP000030651">
    <property type="component" value="Unassembled WGS sequence"/>
</dbReference>
<dbReference type="RefSeq" id="XP_007841708.1">
    <property type="nucleotide sequence ID" value="XM_007843517.1"/>
</dbReference>
<dbReference type="eggNOG" id="KOG0158">
    <property type="taxonomic scope" value="Eukaryota"/>
</dbReference>
<feature type="binding site" description="axial binding residue" evidence="7">
    <location>
        <position position="981"/>
    </location>
    <ligand>
        <name>heme</name>
        <dbReference type="ChEBI" id="CHEBI:30413"/>
    </ligand>
    <ligandPart>
        <name>Fe</name>
        <dbReference type="ChEBI" id="CHEBI:18248"/>
    </ligandPart>
</feature>
<keyword evidence="5 7" id="KW-0408">Iron</keyword>
<feature type="domain" description="AMP-dependent synthetase/ligase" evidence="8">
    <location>
        <begin position="28"/>
        <end position="421"/>
    </location>
</feature>
<evidence type="ECO:0008006" key="12">
    <source>
        <dbReference type="Google" id="ProtNLM"/>
    </source>
</evidence>
<dbReference type="Pfam" id="PF00501">
    <property type="entry name" value="AMP-binding"/>
    <property type="match status" value="1"/>
</dbReference>
<evidence type="ECO:0000313" key="11">
    <source>
        <dbReference type="Proteomes" id="UP000030651"/>
    </source>
</evidence>
<accession>W3WKJ2</accession>
<evidence type="ECO:0000256" key="5">
    <source>
        <dbReference type="ARBA" id="ARBA00023004"/>
    </source>
</evidence>
<dbReference type="EMBL" id="KI912122">
    <property type="protein sequence ID" value="ETS73331.1"/>
    <property type="molecule type" value="Genomic_DNA"/>
</dbReference>
<evidence type="ECO:0000259" key="9">
    <source>
        <dbReference type="Pfam" id="PF13193"/>
    </source>
</evidence>
<gene>
    <name evidence="10" type="ORF">PFICI_14936</name>
</gene>
<comment type="cofactor">
    <cofactor evidence="7">
        <name>heme</name>
        <dbReference type="ChEBI" id="CHEBI:30413"/>
    </cofactor>
</comment>
<dbReference type="HOGENOM" id="CLU_292739_0_0_1"/>
<dbReference type="STRING" id="1229662.W3WKJ2"/>
<dbReference type="GO" id="GO:0016874">
    <property type="term" value="F:ligase activity"/>
    <property type="evidence" value="ECO:0007669"/>
    <property type="project" value="UniProtKB-KW"/>
</dbReference>
<dbReference type="InterPro" id="IPR002401">
    <property type="entry name" value="Cyt_P450_E_grp-I"/>
</dbReference>
<dbReference type="Pfam" id="PF13193">
    <property type="entry name" value="AMP-binding_C"/>
    <property type="match status" value="1"/>
</dbReference>
<dbReference type="InParanoid" id="W3WKJ2"/>
<dbReference type="PRINTS" id="PR00385">
    <property type="entry name" value="P450"/>
</dbReference>
<evidence type="ECO:0000256" key="6">
    <source>
        <dbReference type="ARBA" id="ARBA00023098"/>
    </source>
</evidence>
<protein>
    <recommendedName>
        <fullName evidence="12">AMP-dependent synthetase/ligase domain-containing protein</fullName>
    </recommendedName>
</protein>
<dbReference type="Gene3D" id="3.30.300.30">
    <property type="match status" value="1"/>
</dbReference>
<keyword evidence="6" id="KW-0443">Lipid metabolism</keyword>
<evidence type="ECO:0000256" key="2">
    <source>
        <dbReference type="ARBA" id="ARBA00022598"/>
    </source>
</evidence>
<dbReference type="SUPFAM" id="SSF48264">
    <property type="entry name" value="Cytochrome P450"/>
    <property type="match status" value="1"/>
</dbReference>
<comment type="similarity">
    <text evidence="1">Belongs to the ATP-dependent AMP-binding enzyme family.</text>
</comment>
<dbReference type="OMA" id="ERITHFC"/>
<evidence type="ECO:0000256" key="7">
    <source>
        <dbReference type="PIRSR" id="PIRSR602401-1"/>
    </source>
</evidence>
<dbReference type="GO" id="GO:0006631">
    <property type="term" value="P:fatty acid metabolic process"/>
    <property type="evidence" value="ECO:0007669"/>
    <property type="project" value="UniProtKB-KW"/>
</dbReference>
<dbReference type="InterPro" id="IPR045851">
    <property type="entry name" value="AMP-bd_C_sf"/>
</dbReference>
<dbReference type="GO" id="GO:0005506">
    <property type="term" value="F:iron ion binding"/>
    <property type="evidence" value="ECO:0007669"/>
    <property type="project" value="InterPro"/>
</dbReference>
<feature type="domain" description="AMP-binding enzyme C-terminal" evidence="9">
    <location>
        <begin position="472"/>
        <end position="548"/>
    </location>
</feature>
<name>W3WKJ2_PESFW</name>
<evidence type="ECO:0000256" key="4">
    <source>
        <dbReference type="ARBA" id="ARBA00022832"/>
    </source>
</evidence>
<keyword evidence="11" id="KW-1185">Reference proteome</keyword>
<dbReference type="KEGG" id="pfy:PFICI_14936"/>
<keyword evidence="3 7" id="KW-0479">Metal-binding</keyword>
<dbReference type="InterPro" id="IPR017972">
    <property type="entry name" value="Cyt_P450_CS"/>
</dbReference>